<organism evidence="11 12">
    <name type="scientific">Rarispira pelagica</name>
    <dbReference type="NCBI Taxonomy" id="3141764"/>
    <lineage>
        <taxon>Bacteria</taxon>
        <taxon>Pseudomonadati</taxon>
        <taxon>Spirochaetota</taxon>
        <taxon>Spirochaetia</taxon>
        <taxon>Winmispirales</taxon>
        <taxon>Winmispiraceae</taxon>
        <taxon>Rarispira</taxon>
    </lineage>
</organism>
<keyword evidence="7 10" id="KW-0326">Glycosidase</keyword>
<dbReference type="InterPro" id="IPR017736">
    <property type="entry name" value="Glyco_hydro_1_beta-glucosidase"/>
</dbReference>
<dbReference type="InterPro" id="IPR017853">
    <property type="entry name" value="GH"/>
</dbReference>
<protein>
    <recommendedName>
        <fullName evidence="3 10">Beta-glucosidase</fullName>
        <ecNumber evidence="3 10">3.2.1.21</ecNumber>
    </recommendedName>
</protein>
<keyword evidence="8" id="KW-0624">Polysaccharide degradation</keyword>
<evidence type="ECO:0000256" key="8">
    <source>
        <dbReference type="ARBA" id="ARBA00023326"/>
    </source>
</evidence>
<comment type="catalytic activity">
    <reaction evidence="1 10">
        <text>Hydrolysis of terminal, non-reducing beta-D-glucosyl residues with release of beta-D-glucose.</text>
        <dbReference type="EC" id="3.2.1.21"/>
    </reaction>
</comment>
<evidence type="ECO:0000256" key="5">
    <source>
        <dbReference type="ARBA" id="ARBA00023001"/>
    </source>
</evidence>
<comment type="similarity">
    <text evidence="2 10">Belongs to the glycosyl hydrolase 1 family.</text>
</comment>
<dbReference type="PROSITE" id="PS00572">
    <property type="entry name" value="GLYCOSYL_HYDROL_F1_1"/>
    <property type="match status" value="1"/>
</dbReference>
<feature type="active site" description="Nucleophile" evidence="9">
    <location>
        <position position="347"/>
    </location>
</feature>
<evidence type="ECO:0000313" key="12">
    <source>
        <dbReference type="Proteomes" id="UP001466331"/>
    </source>
</evidence>
<dbReference type="PANTHER" id="PTHR10353">
    <property type="entry name" value="GLYCOSYL HYDROLASE"/>
    <property type="match status" value="1"/>
</dbReference>
<dbReference type="GO" id="GO:0008422">
    <property type="term" value="F:beta-glucosidase activity"/>
    <property type="evidence" value="ECO:0007669"/>
    <property type="project" value="UniProtKB-EC"/>
</dbReference>
<dbReference type="PRINTS" id="PR00131">
    <property type="entry name" value="GLHYDRLASE1"/>
</dbReference>
<accession>A0ABU9UA02</accession>
<evidence type="ECO:0000256" key="9">
    <source>
        <dbReference type="PROSITE-ProRule" id="PRU10055"/>
    </source>
</evidence>
<proteinExistence type="inferred from homology"/>
<evidence type="ECO:0000256" key="1">
    <source>
        <dbReference type="ARBA" id="ARBA00000448"/>
    </source>
</evidence>
<evidence type="ECO:0000256" key="3">
    <source>
        <dbReference type="ARBA" id="ARBA00012744"/>
    </source>
</evidence>
<keyword evidence="12" id="KW-1185">Reference proteome</keyword>
<dbReference type="InterPro" id="IPR001360">
    <property type="entry name" value="Glyco_hydro_1"/>
</dbReference>
<dbReference type="Gene3D" id="3.20.20.80">
    <property type="entry name" value="Glycosidases"/>
    <property type="match status" value="1"/>
</dbReference>
<dbReference type="PROSITE" id="PS00653">
    <property type="entry name" value="GLYCOSYL_HYDROL_F1_2"/>
    <property type="match status" value="1"/>
</dbReference>
<keyword evidence="5" id="KW-0136">Cellulose degradation</keyword>
<dbReference type="PANTHER" id="PTHR10353:SF36">
    <property type="entry name" value="LP05116P"/>
    <property type="match status" value="1"/>
</dbReference>
<reference evidence="11 12" key="1">
    <citation type="submission" date="2024-03" db="EMBL/GenBank/DDBJ databases">
        <title>Ignisphaera cupida sp. nov., a hyperthermophilic hydrolytic archaeon from a hot spring of Kamchatka, and proposal of Ignisphaeraceae fam. nov.</title>
        <authorList>
            <person name="Podosokorskaya O.A."/>
            <person name="Elcheninov A.G."/>
            <person name="Maltseva A.I."/>
            <person name="Zayulina K.S."/>
            <person name="Novikov A."/>
            <person name="Merkel A.Y."/>
        </authorList>
    </citation>
    <scope>NUCLEOTIDE SEQUENCE [LARGE SCALE GENOMIC DNA]</scope>
    <source>
        <strain evidence="11 12">38H-sp</strain>
    </source>
</reference>
<dbReference type="InterPro" id="IPR033132">
    <property type="entry name" value="GH_1_N_CS"/>
</dbReference>
<dbReference type="Proteomes" id="UP001466331">
    <property type="component" value="Unassembled WGS sequence"/>
</dbReference>
<dbReference type="InterPro" id="IPR018120">
    <property type="entry name" value="Glyco_hydro_1_AS"/>
</dbReference>
<sequence>MHKSFPDDFLWGVATASYQVEGATDVDGRSPSIWDTFSSTPGKVKFGHTGERSAQQYYKYKEDVRLMAELGVGSYRFSLSWPRIIPAKDGRVNQKGLDYYNRLIDELLSYGIKPNITLFHWDLPQYLEDDGGWLNRDTAYRFADYAKVCFDAFGDRVDMWATLNEPSVFTALGYGMGVHAPGKADWSLVPKVQHNLYLGHGLAVKAFRDGGYKGKIGIVQAIMTGRAATNREEDLEALDVYRDGARMYMDPLFGRGYPERLLKRHNITMDIENDDLEIISASLDYLGLNYYFEHVIKASADDPRGFTEAKTHYRRTAMGWPVVPQGLKRLLHWVNDNYSVKEIYITENGAAYNDVLAEDMESVHDEERIEYLKGHFKACAESVREGIPLKGYFLWSFIDNFEWAFGYTKRFGIVYCDYLDGRRVPKDSYYYYREVISGNEVF</sequence>
<dbReference type="EMBL" id="JBCHKQ010000001">
    <property type="protein sequence ID" value="MEM5947498.1"/>
    <property type="molecule type" value="Genomic_DNA"/>
</dbReference>
<dbReference type="EC" id="3.2.1.21" evidence="3 10"/>
<evidence type="ECO:0000256" key="7">
    <source>
        <dbReference type="ARBA" id="ARBA00023295"/>
    </source>
</evidence>
<evidence type="ECO:0000256" key="6">
    <source>
        <dbReference type="ARBA" id="ARBA00023277"/>
    </source>
</evidence>
<keyword evidence="6" id="KW-0119">Carbohydrate metabolism</keyword>
<keyword evidence="4 10" id="KW-0378">Hydrolase</keyword>
<dbReference type="Pfam" id="PF00232">
    <property type="entry name" value="Glyco_hydro_1"/>
    <property type="match status" value="1"/>
</dbReference>
<name>A0ABU9UA02_9SPIR</name>
<gene>
    <name evidence="11" type="ORF">WKV44_02970</name>
</gene>
<evidence type="ECO:0000256" key="2">
    <source>
        <dbReference type="ARBA" id="ARBA00010838"/>
    </source>
</evidence>
<evidence type="ECO:0000256" key="4">
    <source>
        <dbReference type="ARBA" id="ARBA00022801"/>
    </source>
</evidence>
<evidence type="ECO:0000256" key="10">
    <source>
        <dbReference type="RuleBase" id="RU361175"/>
    </source>
</evidence>
<dbReference type="RefSeq" id="WP_420068946.1">
    <property type="nucleotide sequence ID" value="NZ_JBCHKQ010000001.1"/>
</dbReference>
<dbReference type="SUPFAM" id="SSF51445">
    <property type="entry name" value="(Trans)glycosidases"/>
    <property type="match status" value="1"/>
</dbReference>
<dbReference type="NCBIfam" id="TIGR03356">
    <property type="entry name" value="BGL"/>
    <property type="match status" value="1"/>
</dbReference>
<comment type="caution">
    <text evidence="11">The sequence shown here is derived from an EMBL/GenBank/DDBJ whole genome shotgun (WGS) entry which is preliminary data.</text>
</comment>
<evidence type="ECO:0000313" key="11">
    <source>
        <dbReference type="EMBL" id="MEM5947498.1"/>
    </source>
</evidence>